<proteinExistence type="predicted"/>
<evidence type="ECO:0000313" key="1">
    <source>
        <dbReference type="EMBL" id="MPQ49617.1"/>
    </source>
</evidence>
<dbReference type="EMBL" id="WHIY01000001">
    <property type="protein sequence ID" value="MPQ49617.1"/>
    <property type="molecule type" value="Genomic_DNA"/>
</dbReference>
<dbReference type="Proteomes" id="UP000475079">
    <property type="component" value="Unassembled WGS sequence"/>
</dbReference>
<keyword evidence="2" id="KW-1185">Reference proteome</keyword>
<reference evidence="1 2" key="1">
    <citation type="submission" date="2019-10" db="EMBL/GenBank/DDBJ databases">
        <title>Characterization of a new Citrobacter species.</title>
        <authorList>
            <person name="Goncalves Ribeiro T."/>
            <person name="Izdebski R."/>
            <person name="Urbanowicz P."/>
            <person name="Carmeli Y."/>
            <person name="Gniadkowski M."/>
            <person name="Peixe L."/>
        </authorList>
    </citation>
    <scope>NUCLEOTIDE SEQUENCE [LARGE SCALE GENOMIC DNA]</scope>
    <source>
        <strain evidence="1 2">NMI7905_11</strain>
    </source>
</reference>
<evidence type="ECO:0008006" key="3">
    <source>
        <dbReference type="Google" id="ProtNLM"/>
    </source>
</evidence>
<organism evidence="1 2">
    <name type="scientific">Citrobacter telavivensis</name>
    <dbReference type="NCBI Taxonomy" id="2653932"/>
    <lineage>
        <taxon>Bacteria</taxon>
        <taxon>Pseudomonadati</taxon>
        <taxon>Pseudomonadota</taxon>
        <taxon>Gammaproteobacteria</taxon>
        <taxon>Enterobacterales</taxon>
        <taxon>Enterobacteriaceae</taxon>
        <taxon>Citrobacter</taxon>
    </lineage>
</organism>
<comment type="caution">
    <text evidence="1">The sequence shown here is derived from an EMBL/GenBank/DDBJ whole genome shotgun (WGS) entry which is preliminary data.</text>
</comment>
<name>A0A6L5E266_9ENTR</name>
<dbReference type="AlphaFoldDB" id="A0A6L5E266"/>
<gene>
    <name evidence="1" type="ORF">GBB84_01565</name>
</gene>
<protein>
    <recommendedName>
        <fullName evidence="3">Chemotaxis protein</fullName>
    </recommendedName>
</protein>
<sequence>MEKEKITRVLINCRQQAEQLRRLAGLADLRESGEIGMSGPALFQAGVVIDALCNATERAIEGIARLDRSETQLIAERDQVIAALDSMYEAVTGAPPEWSSAFGFTDAIEDVTSRIFDLENPGHVY</sequence>
<accession>A0A6L5E266</accession>
<evidence type="ECO:0000313" key="2">
    <source>
        <dbReference type="Proteomes" id="UP000475079"/>
    </source>
</evidence>
<dbReference type="RefSeq" id="WP_152405431.1">
    <property type="nucleotide sequence ID" value="NZ_WHIY01000001.1"/>
</dbReference>